<dbReference type="Pfam" id="PF14100">
    <property type="entry name" value="DUF6807"/>
    <property type="match status" value="1"/>
</dbReference>
<dbReference type="PANTHER" id="PTHR30146">
    <property type="entry name" value="LACI-RELATED TRANSCRIPTIONAL REPRESSOR"/>
    <property type="match status" value="1"/>
</dbReference>
<dbReference type="SMART" id="SM00354">
    <property type="entry name" value="HTH_LACI"/>
    <property type="match status" value="1"/>
</dbReference>
<dbReference type="GO" id="GO:0003700">
    <property type="term" value="F:DNA-binding transcription factor activity"/>
    <property type="evidence" value="ECO:0007669"/>
    <property type="project" value="TreeGrafter"/>
</dbReference>
<reference evidence="5 6" key="1">
    <citation type="submission" date="2017-10" db="EMBL/GenBank/DDBJ databases">
        <title>Sequencing the genomes of 1000 actinobacteria strains.</title>
        <authorList>
            <person name="Klenk H.-P."/>
        </authorList>
    </citation>
    <scope>NUCLEOTIDE SEQUENCE [LARGE SCALE GENOMIC DNA]</scope>
    <source>
        <strain evidence="5 6">DSM 21863</strain>
    </source>
</reference>
<keyword evidence="1" id="KW-0805">Transcription regulation</keyword>
<evidence type="ECO:0000259" key="4">
    <source>
        <dbReference type="PROSITE" id="PS50932"/>
    </source>
</evidence>
<dbReference type="OrthoDB" id="3258243at2"/>
<evidence type="ECO:0000256" key="3">
    <source>
        <dbReference type="ARBA" id="ARBA00023163"/>
    </source>
</evidence>
<dbReference type="RefSeq" id="WP_098464530.1">
    <property type="nucleotide sequence ID" value="NZ_PDJJ01000001.1"/>
</dbReference>
<comment type="caution">
    <text evidence="5">The sequence shown here is derived from an EMBL/GenBank/DDBJ whole genome shotgun (WGS) entry which is preliminary data.</text>
</comment>
<evidence type="ECO:0000313" key="6">
    <source>
        <dbReference type="Proteomes" id="UP000224130"/>
    </source>
</evidence>
<dbReference type="InterPro" id="IPR029475">
    <property type="entry name" value="DUF6807"/>
</dbReference>
<dbReference type="AlphaFoldDB" id="A0A2A9F1G4"/>
<organism evidence="5 6">
    <name type="scientific">Isoptericola jiangsuensis</name>
    <dbReference type="NCBI Taxonomy" id="548579"/>
    <lineage>
        <taxon>Bacteria</taxon>
        <taxon>Bacillati</taxon>
        <taxon>Actinomycetota</taxon>
        <taxon>Actinomycetes</taxon>
        <taxon>Micrococcales</taxon>
        <taxon>Promicromonosporaceae</taxon>
        <taxon>Isoptericola</taxon>
    </lineage>
</organism>
<dbReference type="PROSITE" id="PS00356">
    <property type="entry name" value="HTH_LACI_1"/>
    <property type="match status" value="1"/>
</dbReference>
<keyword evidence="2" id="KW-0238">DNA-binding</keyword>
<dbReference type="InterPro" id="IPR046335">
    <property type="entry name" value="LacI/GalR-like_sensor"/>
</dbReference>
<gene>
    <name evidence="5" type="ORF">ATJ88_3027</name>
</gene>
<dbReference type="Pfam" id="PF13377">
    <property type="entry name" value="Peripla_BP_3"/>
    <property type="match status" value="1"/>
</dbReference>
<dbReference type="Gene3D" id="1.10.260.40">
    <property type="entry name" value="lambda repressor-like DNA-binding domains"/>
    <property type="match status" value="1"/>
</dbReference>
<dbReference type="InterPro" id="IPR010982">
    <property type="entry name" value="Lambda_DNA-bd_dom_sf"/>
</dbReference>
<dbReference type="SUPFAM" id="SSF47413">
    <property type="entry name" value="lambda repressor-like DNA-binding domains"/>
    <property type="match status" value="1"/>
</dbReference>
<evidence type="ECO:0000256" key="1">
    <source>
        <dbReference type="ARBA" id="ARBA00023015"/>
    </source>
</evidence>
<keyword evidence="6" id="KW-1185">Reference proteome</keyword>
<dbReference type="InterPro" id="IPR028082">
    <property type="entry name" value="Peripla_BP_I"/>
</dbReference>
<dbReference type="PANTHER" id="PTHR30146:SF109">
    <property type="entry name" value="HTH-TYPE TRANSCRIPTIONAL REGULATOR GALS"/>
    <property type="match status" value="1"/>
</dbReference>
<name>A0A2A9F1G4_9MICO</name>
<dbReference type="GO" id="GO:0000976">
    <property type="term" value="F:transcription cis-regulatory region binding"/>
    <property type="evidence" value="ECO:0007669"/>
    <property type="project" value="TreeGrafter"/>
</dbReference>
<dbReference type="Pfam" id="PF00356">
    <property type="entry name" value="LacI"/>
    <property type="match status" value="1"/>
</dbReference>
<accession>A0A2A9F1G4</accession>
<evidence type="ECO:0000256" key="2">
    <source>
        <dbReference type="ARBA" id="ARBA00023125"/>
    </source>
</evidence>
<dbReference type="Proteomes" id="UP000224130">
    <property type="component" value="Unassembled WGS sequence"/>
</dbReference>
<evidence type="ECO:0000313" key="5">
    <source>
        <dbReference type="EMBL" id="PFG44305.1"/>
    </source>
</evidence>
<dbReference type="EMBL" id="PDJJ01000001">
    <property type="protein sequence ID" value="PFG44305.1"/>
    <property type="molecule type" value="Genomic_DNA"/>
</dbReference>
<keyword evidence="3" id="KW-0804">Transcription</keyword>
<proteinExistence type="predicted"/>
<feature type="domain" description="HTH lacI-type" evidence="4">
    <location>
        <begin position="8"/>
        <end position="62"/>
    </location>
</feature>
<dbReference type="PROSITE" id="PS50932">
    <property type="entry name" value="HTH_LACI_2"/>
    <property type="match status" value="1"/>
</dbReference>
<sequence>MPRGGGGPTIDEVAAAAGVSRASVSRVMNGHDTVSPDVVRRVREAADRLEYRPSRLARSLSLGRTNTVALVVPDLGNPLFQKILRGAMSAAAGHDYRVLVAETVEAALDESAVALEARQRCDALILASPRGTDAALRALLPQVEPVVLVNRQVPGLDVPTVRVDHASGVRGMVDHLVALGHRDLVYVAGPPSSASDAERRATLAEARERFPGLRVATVPGGSTVDEGYRCADAVLATGATGVVAYNDLVALGLLARLGETGVAVPGDVSVCGFDDVELARYAAPPLTTAAVPQAELGRRAWQLLHDRMARGADSRPLAVEPEGDVVTPAVTLRGSTGQVPPNRRLAVSSTNRAGRAITTPGDVRPSWAGADDGWVLDAGDGGVLARCSRGDDLPGVHSPRPFLHPVRSLAGVAMTVVSPVDHRHHYGVSTAVADVDGTTHWGGRTFVRDRGSTLLANHGRQRVAGSSVQDAGATLRLDVHWLDEHGGQQLAERRLLTAVAIPEVDAWALRWDGELRAGATDVTIGSPATNGRPGAGYGGMFWRLPSGTDADAIGPEGNVGEAVHGSTAPWVAVRRRDGDAWTTLVLVQTAERPDPWFTRVGDYVGVGPALAWDAVRTVPAGGSLTTDVVAAVVDRRLEPADAADVAALAVARLAAARAAA</sequence>
<protein>
    <submittedName>
        <fullName evidence="5">LacI family transcriptional regulator</fullName>
    </submittedName>
</protein>
<dbReference type="CDD" id="cd06267">
    <property type="entry name" value="PBP1_LacI_sugar_binding-like"/>
    <property type="match status" value="1"/>
</dbReference>
<dbReference type="Gene3D" id="3.40.50.2300">
    <property type="match status" value="2"/>
</dbReference>
<dbReference type="CDD" id="cd01392">
    <property type="entry name" value="HTH_LacI"/>
    <property type="match status" value="1"/>
</dbReference>
<dbReference type="SUPFAM" id="SSF53822">
    <property type="entry name" value="Periplasmic binding protein-like I"/>
    <property type="match status" value="1"/>
</dbReference>
<dbReference type="InterPro" id="IPR000843">
    <property type="entry name" value="HTH_LacI"/>
</dbReference>